<dbReference type="PANTHER" id="PTHR12603">
    <property type="entry name" value="CCR4-NOT TRANSCRIPTION COMPLEX RELATED"/>
    <property type="match status" value="1"/>
</dbReference>
<comment type="caution">
    <text evidence="2">The sequence shown here is derived from an EMBL/GenBank/DDBJ whole genome shotgun (WGS) entry which is preliminary data.</text>
</comment>
<evidence type="ECO:0008006" key="4">
    <source>
        <dbReference type="Google" id="ProtNLM"/>
    </source>
</evidence>
<name>A0A426ZP31_ENSVE</name>
<protein>
    <recommendedName>
        <fullName evidence="4">RRM domain-containing protein</fullName>
    </recommendedName>
</protein>
<dbReference type="AlphaFoldDB" id="A0A426ZP31"/>
<dbReference type="Gene3D" id="3.30.70.330">
    <property type="match status" value="1"/>
</dbReference>
<dbReference type="InterPro" id="IPR039780">
    <property type="entry name" value="Mot2"/>
</dbReference>
<reference evidence="2 3" key="1">
    <citation type="journal article" date="2014" name="Agronomy (Basel)">
        <title>A Draft Genome Sequence for Ensete ventricosum, the Drought-Tolerant Tree Against Hunger.</title>
        <authorList>
            <person name="Harrison J."/>
            <person name="Moore K.A."/>
            <person name="Paszkiewicz K."/>
            <person name="Jones T."/>
            <person name="Grant M."/>
            <person name="Ambacheew D."/>
            <person name="Muzemil S."/>
            <person name="Studholme D.J."/>
        </authorList>
    </citation>
    <scope>NUCLEOTIDE SEQUENCE [LARGE SCALE GENOMIC DNA]</scope>
</reference>
<dbReference type="Proteomes" id="UP000287651">
    <property type="component" value="Unassembled WGS sequence"/>
</dbReference>
<organism evidence="2 3">
    <name type="scientific">Ensete ventricosum</name>
    <name type="common">Abyssinian banana</name>
    <name type="synonym">Musa ensete</name>
    <dbReference type="NCBI Taxonomy" id="4639"/>
    <lineage>
        <taxon>Eukaryota</taxon>
        <taxon>Viridiplantae</taxon>
        <taxon>Streptophyta</taxon>
        <taxon>Embryophyta</taxon>
        <taxon>Tracheophyta</taxon>
        <taxon>Spermatophyta</taxon>
        <taxon>Magnoliopsida</taxon>
        <taxon>Liliopsida</taxon>
        <taxon>Zingiberales</taxon>
        <taxon>Musaceae</taxon>
        <taxon>Ensete</taxon>
    </lineage>
</organism>
<evidence type="ECO:0000313" key="2">
    <source>
        <dbReference type="EMBL" id="RRT65685.1"/>
    </source>
</evidence>
<gene>
    <name evidence="2" type="ORF">B296_00005657</name>
</gene>
<feature type="region of interest" description="Disordered" evidence="1">
    <location>
        <begin position="22"/>
        <end position="53"/>
    </location>
</feature>
<dbReference type="GO" id="GO:0030014">
    <property type="term" value="C:CCR4-NOT complex"/>
    <property type="evidence" value="ECO:0007669"/>
    <property type="project" value="InterPro"/>
</dbReference>
<sequence length="79" mass="8348">ILDRKEYFGQYGKVVKVSISRPASTPTQQASNNGTCSQSISSQAKGSPPDSNAGKPIVLPAGASWCDACCSLLFRIFPI</sequence>
<evidence type="ECO:0000256" key="1">
    <source>
        <dbReference type="SAM" id="MobiDB-lite"/>
    </source>
</evidence>
<proteinExistence type="predicted"/>
<feature type="compositionally biased region" description="Polar residues" evidence="1">
    <location>
        <begin position="22"/>
        <end position="45"/>
    </location>
</feature>
<dbReference type="EMBL" id="AMZH03005731">
    <property type="protein sequence ID" value="RRT65685.1"/>
    <property type="molecule type" value="Genomic_DNA"/>
</dbReference>
<evidence type="ECO:0000313" key="3">
    <source>
        <dbReference type="Proteomes" id="UP000287651"/>
    </source>
</evidence>
<dbReference type="InterPro" id="IPR012677">
    <property type="entry name" value="Nucleotide-bd_a/b_plait_sf"/>
</dbReference>
<accession>A0A426ZP31</accession>
<dbReference type="GO" id="GO:0016567">
    <property type="term" value="P:protein ubiquitination"/>
    <property type="evidence" value="ECO:0007669"/>
    <property type="project" value="TreeGrafter"/>
</dbReference>
<feature type="non-terminal residue" evidence="2">
    <location>
        <position position="1"/>
    </location>
</feature>
<dbReference type="GO" id="GO:0004842">
    <property type="term" value="F:ubiquitin-protein transferase activity"/>
    <property type="evidence" value="ECO:0007669"/>
    <property type="project" value="InterPro"/>
</dbReference>
<dbReference type="PANTHER" id="PTHR12603:SF36">
    <property type="entry name" value="RNA BINDING (RRM_RBD_RNP MOTIFS) FAMILY PROTEIN"/>
    <property type="match status" value="1"/>
</dbReference>